<feature type="region of interest" description="Disordered" evidence="6">
    <location>
        <begin position="326"/>
        <end position="350"/>
    </location>
</feature>
<organism evidence="8 9">
    <name type="scientific">Saitozyma podzolica</name>
    <dbReference type="NCBI Taxonomy" id="1890683"/>
    <lineage>
        <taxon>Eukaryota</taxon>
        <taxon>Fungi</taxon>
        <taxon>Dikarya</taxon>
        <taxon>Basidiomycota</taxon>
        <taxon>Agaricomycotina</taxon>
        <taxon>Tremellomycetes</taxon>
        <taxon>Tremellales</taxon>
        <taxon>Trimorphomycetaceae</taxon>
        <taxon>Saitozyma</taxon>
    </lineage>
</organism>
<dbReference type="PANTHER" id="PTHR46323">
    <property type="entry name" value="BETA-GALACTOSIDASE"/>
    <property type="match status" value="1"/>
</dbReference>
<dbReference type="EMBL" id="RSCD01000025">
    <property type="protein sequence ID" value="RSH82950.1"/>
    <property type="molecule type" value="Genomic_DNA"/>
</dbReference>
<dbReference type="GO" id="GO:0005990">
    <property type="term" value="P:lactose catabolic process"/>
    <property type="evidence" value="ECO:0007669"/>
    <property type="project" value="TreeGrafter"/>
</dbReference>
<dbReference type="EC" id="3.2.1.23" evidence="3"/>
<feature type="region of interest" description="Disordered" evidence="6">
    <location>
        <begin position="125"/>
        <end position="151"/>
    </location>
</feature>
<evidence type="ECO:0000313" key="8">
    <source>
        <dbReference type="EMBL" id="RSH82950.1"/>
    </source>
</evidence>
<dbReference type="STRING" id="1890683.A0A427XVT4"/>
<evidence type="ECO:0000256" key="6">
    <source>
        <dbReference type="SAM" id="MobiDB-lite"/>
    </source>
</evidence>
<comment type="caution">
    <text evidence="8">The sequence shown here is derived from an EMBL/GenBank/DDBJ whole genome shotgun (WGS) entry which is preliminary data.</text>
</comment>
<comment type="catalytic activity">
    <reaction evidence="1">
        <text>Hydrolysis of terminal non-reducing beta-D-galactose residues in beta-D-galactosides.</text>
        <dbReference type="EC" id="3.2.1.23"/>
    </reaction>
</comment>
<evidence type="ECO:0000256" key="5">
    <source>
        <dbReference type="ARBA" id="ARBA00023295"/>
    </source>
</evidence>
<evidence type="ECO:0000256" key="2">
    <source>
        <dbReference type="ARBA" id="ARBA00007401"/>
    </source>
</evidence>
<feature type="compositionally biased region" description="Basic and acidic residues" evidence="6">
    <location>
        <begin position="329"/>
        <end position="342"/>
    </location>
</feature>
<evidence type="ECO:0000256" key="1">
    <source>
        <dbReference type="ARBA" id="ARBA00001412"/>
    </source>
</evidence>
<accession>A0A427XVT4</accession>
<dbReference type="Pfam" id="PF02837">
    <property type="entry name" value="Glyco_hydro_2_N"/>
    <property type="match status" value="1"/>
</dbReference>
<dbReference type="AlphaFoldDB" id="A0A427XVT4"/>
<gene>
    <name evidence="8" type="ORF">EHS25_005659</name>
</gene>
<protein>
    <recommendedName>
        <fullName evidence="3">beta-galactosidase</fullName>
        <ecNumber evidence="3">3.2.1.23</ecNumber>
    </recommendedName>
</protein>
<feature type="region of interest" description="Disordered" evidence="6">
    <location>
        <begin position="618"/>
        <end position="659"/>
    </location>
</feature>
<evidence type="ECO:0000313" key="9">
    <source>
        <dbReference type="Proteomes" id="UP000279259"/>
    </source>
</evidence>
<sequence>MLDFTSSRFPHPLSLNFPPPPLSLTRVIRVFEDVGPLHSSPRTRTISRRPRLCRRGSAPPGRHCGECHAYLNGRFLDGWAEASGVQQWPGRQDWESWVEWARVSWLSCPGRPKISERGSTCPVVDGPTCNDDAPSRKGGAGRASRREKEHFDKSVEAMHKVVEHVELAYSNGDHELELKLRIIAKGFDVIAAEMWQTVSRAAFRYAIRLESGAGSAQSGRDAELRGIEGDLIKALNTLGKRLVYGRVTEQVAENQTLGLDYKLAGWEGCRLGRGIIEQLEQVEIDELPTAFVTDIDLLFVSGHRSSQLVAHLCAALALPTLRTAVPPAGDRDTSPLHDRRDAQGQWTQRRMKKSNIKGGFEFSSTPVVYTRLSATLFKTLTNSHSGCSFSSTESRGVAQRVERASGALTLRAPRTHVPAYQSIQYPFPVDPPRVPDEIPTRDYRYALDLSDEWPVIEGTLRTSSGSRLPVEFDVIDALSPTNNRLAVRVHQWSAAAYLEDQHQLWLPDIFRDIMLLHRPRESVEDFFVHASYGPVTGKGTLVVDCTPNGRVTVPSLGINTATGKKITVTVNPWSAETLTLYQSLRETPGEPKLLEIGFRSVKIEDGVLGVKRSPYLLQGSQSTRVTPRTRPRRRPKSSARGRATDETTQHQRPSAAAITPHTSITSRCAIWTVCG</sequence>
<dbReference type="GO" id="GO:0004565">
    <property type="term" value="F:beta-galactosidase activity"/>
    <property type="evidence" value="ECO:0007669"/>
    <property type="project" value="UniProtKB-EC"/>
</dbReference>
<dbReference type="InterPro" id="IPR008979">
    <property type="entry name" value="Galactose-bd-like_sf"/>
</dbReference>
<evidence type="ECO:0000256" key="4">
    <source>
        <dbReference type="ARBA" id="ARBA00022801"/>
    </source>
</evidence>
<keyword evidence="5" id="KW-0326">Glycosidase</keyword>
<evidence type="ECO:0000256" key="3">
    <source>
        <dbReference type="ARBA" id="ARBA00012756"/>
    </source>
</evidence>
<dbReference type="PANTHER" id="PTHR46323:SF2">
    <property type="entry name" value="BETA-GALACTOSIDASE"/>
    <property type="match status" value="1"/>
</dbReference>
<dbReference type="Gene3D" id="2.60.120.260">
    <property type="entry name" value="Galactose-binding domain-like"/>
    <property type="match status" value="1"/>
</dbReference>
<name>A0A427XVT4_9TREE</name>
<keyword evidence="9" id="KW-1185">Reference proteome</keyword>
<dbReference type="InterPro" id="IPR006104">
    <property type="entry name" value="Glyco_hydro_2_N"/>
</dbReference>
<dbReference type="Proteomes" id="UP000279259">
    <property type="component" value="Unassembled WGS sequence"/>
</dbReference>
<proteinExistence type="inferred from homology"/>
<reference evidence="8 9" key="1">
    <citation type="submission" date="2018-11" db="EMBL/GenBank/DDBJ databases">
        <title>Genome sequence of Saitozyma podzolica DSM 27192.</title>
        <authorList>
            <person name="Aliyu H."/>
            <person name="Gorte O."/>
            <person name="Ochsenreither K."/>
        </authorList>
    </citation>
    <scope>NUCLEOTIDE SEQUENCE [LARGE SCALE GENOMIC DNA]</scope>
    <source>
        <strain evidence="8 9">DSM 27192</strain>
    </source>
</reference>
<dbReference type="OrthoDB" id="408320at2759"/>
<dbReference type="SUPFAM" id="SSF49785">
    <property type="entry name" value="Galactose-binding domain-like"/>
    <property type="match status" value="1"/>
</dbReference>
<dbReference type="InterPro" id="IPR050347">
    <property type="entry name" value="Bact_Beta-galactosidase"/>
</dbReference>
<comment type="similarity">
    <text evidence="2">Belongs to the glycosyl hydrolase 2 family.</text>
</comment>
<dbReference type="Gene3D" id="2.60.40.10">
    <property type="entry name" value="Immunoglobulins"/>
    <property type="match status" value="1"/>
</dbReference>
<dbReference type="InterPro" id="IPR013783">
    <property type="entry name" value="Ig-like_fold"/>
</dbReference>
<dbReference type="GO" id="GO:0009341">
    <property type="term" value="C:beta-galactosidase complex"/>
    <property type="evidence" value="ECO:0007669"/>
    <property type="project" value="TreeGrafter"/>
</dbReference>
<feature type="domain" description="Glycosyl hydrolases family 2 sugar binding" evidence="7">
    <location>
        <begin position="463"/>
        <end position="519"/>
    </location>
</feature>
<keyword evidence="4" id="KW-0378">Hydrolase</keyword>
<evidence type="ECO:0000259" key="7">
    <source>
        <dbReference type="Pfam" id="PF02837"/>
    </source>
</evidence>
<feature type="compositionally biased region" description="Basic residues" evidence="6">
    <location>
        <begin position="627"/>
        <end position="639"/>
    </location>
</feature>